<feature type="compositionally biased region" description="Low complexity" evidence="1">
    <location>
        <begin position="92"/>
        <end position="106"/>
    </location>
</feature>
<sequence>MKIKVTLISCFLSIASFSGVAADSCSQSAQESHQDKFERFMIDEVPSLLDSCGLGDLVIDMPTMPSFGADLFCGFGTNDLMGFYGDYSSNSFQTGSSSSGSGTSTSPVDISTPIISAPIDTTPIIRPPTTGNPQAQPSEKWVPADLFKNK</sequence>
<dbReference type="EMBL" id="BMII01000008">
    <property type="protein sequence ID" value="GGB52788.1"/>
    <property type="molecule type" value="Genomic_DNA"/>
</dbReference>
<dbReference type="RefSeq" id="WP_188737914.1">
    <property type="nucleotide sequence ID" value="NZ_BMII01000008.1"/>
</dbReference>
<evidence type="ECO:0000256" key="1">
    <source>
        <dbReference type="SAM" id="MobiDB-lite"/>
    </source>
</evidence>
<dbReference type="Proteomes" id="UP000617555">
    <property type="component" value="Unassembled WGS sequence"/>
</dbReference>
<organism evidence="3 4">
    <name type="scientific">Shewanella inventionis</name>
    <dbReference type="NCBI Taxonomy" id="1738770"/>
    <lineage>
        <taxon>Bacteria</taxon>
        <taxon>Pseudomonadati</taxon>
        <taxon>Pseudomonadota</taxon>
        <taxon>Gammaproteobacteria</taxon>
        <taxon>Alteromonadales</taxon>
        <taxon>Shewanellaceae</taxon>
        <taxon>Shewanella</taxon>
    </lineage>
</organism>
<feature type="region of interest" description="Disordered" evidence="1">
    <location>
        <begin position="92"/>
        <end position="150"/>
    </location>
</feature>
<feature type="signal peptide" evidence="2">
    <location>
        <begin position="1"/>
        <end position="21"/>
    </location>
</feature>
<reference evidence="4" key="1">
    <citation type="journal article" date="2019" name="Int. J. Syst. Evol. Microbiol.">
        <title>The Global Catalogue of Microorganisms (GCM) 10K type strain sequencing project: providing services to taxonomists for standard genome sequencing and annotation.</title>
        <authorList>
            <consortium name="The Broad Institute Genomics Platform"/>
            <consortium name="The Broad Institute Genome Sequencing Center for Infectious Disease"/>
            <person name="Wu L."/>
            <person name="Ma J."/>
        </authorList>
    </citation>
    <scope>NUCLEOTIDE SEQUENCE [LARGE SCALE GENOMIC DNA]</scope>
    <source>
        <strain evidence="4">CGMCC 1.15339</strain>
    </source>
</reference>
<evidence type="ECO:0000313" key="4">
    <source>
        <dbReference type="Proteomes" id="UP000617555"/>
    </source>
</evidence>
<keyword evidence="4" id="KW-1185">Reference proteome</keyword>
<evidence type="ECO:0008006" key="5">
    <source>
        <dbReference type="Google" id="ProtNLM"/>
    </source>
</evidence>
<protein>
    <recommendedName>
        <fullName evidence="5">Secreted protein</fullName>
    </recommendedName>
</protein>
<feature type="compositionally biased region" description="Low complexity" evidence="1">
    <location>
        <begin position="118"/>
        <end position="129"/>
    </location>
</feature>
<proteinExistence type="predicted"/>
<evidence type="ECO:0000313" key="3">
    <source>
        <dbReference type="EMBL" id="GGB52788.1"/>
    </source>
</evidence>
<comment type="caution">
    <text evidence="3">The sequence shown here is derived from an EMBL/GenBank/DDBJ whole genome shotgun (WGS) entry which is preliminary data.</text>
</comment>
<evidence type="ECO:0000256" key="2">
    <source>
        <dbReference type="SAM" id="SignalP"/>
    </source>
</evidence>
<name>A0ABQ1IUE5_9GAMM</name>
<accession>A0ABQ1IUE5</accession>
<feature type="chain" id="PRO_5046455424" description="Secreted protein" evidence="2">
    <location>
        <begin position="22"/>
        <end position="150"/>
    </location>
</feature>
<keyword evidence="2" id="KW-0732">Signal</keyword>
<gene>
    <name evidence="3" type="ORF">GCM10011607_11610</name>
</gene>